<dbReference type="GO" id="GO:0005085">
    <property type="term" value="F:guanyl-nucleotide exchange factor activity"/>
    <property type="evidence" value="ECO:0007669"/>
    <property type="project" value="UniProtKB-KW"/>
</dbReference>
<dbReference type="GO" id="GO:0070062">
    <property type="term" value="C:extracellular exosome"/>
    <property type="evidence" value="ECO:0007669"/>
    <property type="project" value="TreeGrafter"/>
</dbReference>
<dbReference type="OrthoDB" id="5982823at2759"/>
<comment type="similarity">
    <text evidence="5">Belongs to the nucleobindin family.</text>
</comment>
<evidence type="ECO:0000256" key="10">
    <source>
        <dbReference type="ARBA" id="ARBA00022729"/>
    </source>
</evidence>
<dbReference type="InterPro" id="IPR018247">
    <property type="entry name" value="EF_Hand_1_Ca_BS"/>
</dbReference>
<feature type="compositionally biased region" description="Low complexity" evidence="17">
    <location>
        <begin position="466"/>
        <end position="579"/>
    </location>
</feature>
<dbReference type="Pfam" id="PF13499">
    <property type="entry name" value="EF-hand_7"/>
    <property type="match status" value="1"/>
</dbReference>
<evidence type="ECO:0000256" key="9">
    <source>
        <dbReference type="ARBA" id="ARBA00022658"/>
    </source>
</evidence>
<evidence type="ECO:0000256" key="4">
    <source>
        <dbReference type="ARBA" id="ARBA00004613"/>
    </source>
</evidence>
<feature type="chain" id="PRO_5036211393" description="EF-hand domain-containing protein" evidence="18">
    <location>
        <begin position="24"/>
        <end position="592"/>
    </location>
</feature>
<evidence type="ECO:0000256" key="5">
    <source>
        <dbReference type="ARBA" id="ARBA00008063"/>
    </source>
</evidence>
<evidence type="ECO:0000256" key="16">
    <source>
        <dbReference type="SAM" id="Coils"/>
    </source>
</evidence>
<evidence type="ECO:0000256" key="11">
    <source>
        <dbReference type="ARBA" id="ARBA00022737"/>
    </source>
</evidence>
<evidence type="ECO:0000313" key="21">
    <source>
        <dbReference type="Proteomes" id="UP000728032"/>
    </source>
</evidence>
<accession>A0A7R9M643</accession>
<proteinExistence type="inferred from homology"/>
<dbReference type="PANTHER" id="PTHR19237:SF20">
    <property type="entry name" value="NUCLEOBINDIN 1"/>
    <property type="match status" value="1"/>
</dbReference>
<evidence type="ECO:0000256" key="12">
    <source>
        <dbReference type="ARBA" id="ARBA00022837"/>
    </source>
</evidence>
<dbReference type="InterPro" id="IPR040250">
    <property type="entry name" value="Nucleobindin"/>
</dbReference>
<dbReference type="EMBL" id="OC922588">
    <property type="protein sequence ID" value="CAD7654286.1"/>
    <property type="molecule type" value="Genomic_DNA"/>
</dbReference>
<dbReference type="Gene3D" id="1.10.238.10">
    <property type="entry name" value="EF-hand"/>
    <property type="match status" value="1"/>
</dbReference>
<evidence type="ECO:0000256" key="13">
    <source>
        <dbReference type="ARBA" id="ARBA00023034"/>
    </source>
</evidence>
<feature type="domain" description="EF-hand" evidence="19">
    <location>
        <begin position="245"/>
        <end position="280"/>
    </location>
</feature>
<evidence type="ECO:0000256" key="18">
    <source>
        <dbReference type="SAM" id="SignalP"/>
    </source>
</evidence>
<evidence type="ECO:0000256" key="17">
    <source>
        <dbReference type="SAM" id="MobiDB-lite"/>
    </source>
</evidence>
<dbReference type="AlphaFoldDB" id="A0A7R9M643"/>
<keyword evidence="8" id="KW-0597">Phosphoprotein</keyword>
<feature type="coiled-coil region" evidence="16">
    <location>
        <begin position="156"/>
        <end position="217"/>
    </location>
</feature>
<organism evidence="20">
    <name type="scientific">Oppiella nova</name>
    <dbReference type="NCBI Taxonomy" id="334625"/>
    <lineage>
        <taxon>Eukaryota</taxon>
        <taxon>Metazoa</taxon>
        <taxon>Ecdysozoa</taxon>
        <taxon>Arthropoda</taxon>
        <taxon>Chelicerata</taxon>
        <taxon>Arachnida</taxon>
        <taxon>Acari</taxon>
        <taxon>Acariformes</taxon>
        <taxon>Sarcoptiformes</taxon>
        <taxon>Oribatida</taxon>
        <taxon>Brachypylina</taxon>
        <taxon>Oppioidea</taxon>
        <taxon>Oppiidae</taxon>
        <taxon>Oppiella</taxon>
    </lineage>
</organism>
<dbReference type="Pfam" id="PF25434">
    <property type="entry name" value="NUCB1_N"/>
    <property type="match status" value="1"/>
</dbReference>
<keyword evidence="14" id="KW-0238">DNA-binding</keyword>
<evidence type="ECO:0000256" key="1">
    <source>
        <dbReference type="ARBA" id="ARBA00004170"/>
    </source>
</evidence>
<keyword evidence="6" id="KW-0963">Cytoplasm</keyword>
<dbReference type="GO" id="GO:0016020">
    <property type="term" value="C:membrane"/>
    <property type="evidence" value="ECO:0007669"/>
    <property type="project" value="UniProtKB-SubCell"/>
</dbReference>
<evidence type="ECO:0000256" key="15">
    <source>
        <dbReference type="ARBA" id="ARBA00023136"/>
    </source>
</evidence>
<reference evidence="20" key="1">
    <citation type="submission" date="2020-11" db="EMBL/GenBank/DDBJ databases">
        <authorList>
            <person name="Tran Van P."/>
        </authorList>
    </citation>
    <scope>NUCLEOTIDE SEQUENCE</scope>
</reference>
<dbReference type="SUPFAM" id="SSF47473">
    <property type="entry name" value="EF-hand"/>
    <property type="match status" value="1"/>
</dbReference>
<keyword evidence="21" id="KW-1185">Reference proteome</keyword>
<keyword evidence="9" id="KW-0344">Guanine-nucleotide releasing factor</keyword>
<dbReference type="GO" id="GO:0005509">
    <property type="term" value="F:calcium ion binding"/>
    <property type="evidence" value="ECO:0007669"/>
    <property type="project" value="InterPro"/>
</dbReference>
<dbReference type="GO" id="GO:0003677">
    <property type="term" value="F:DNA binding"/>
    <property type="evidence" value="ECO:0007669"/>
    <property type="project" value="UniProtKB-KW"/>
</dbReference>
<sequence length="592" mass="67800">MDIRLVLFVFALVYFSVISVAFSAPVDPKKEAVVGGGVGGDGEHAADDQKIRSEIDDLVGLEYGRYLQQVVEALEEDKEFAKKLENVSQDEIKNGAIARELDFVSHSVRNKLDELKRIEIERLRSLARKEKALEEAGAGGGDAEHVDHGNPHSFEAQDLQKLIVSATKDLEALDAKRRQDFKEYEMEKDLRYQEALHNMTAEERAATERKKAEMEAKHKEHPRVHHPGSKKQLEQVWEQQDHMPREEFNPKIFFTMHDVNGDGFLDPQEVEAILSVEIRKMYSEKNAEDDPNEMQEEYHRMREHIYKEADVNRDGLISKKEFLEFTSRMEFERDDGWKGLDETRVYSDDELRQYERQRQQQQQQGRHHQQQMADQYGAYQQYEPQYYPQGYHYPQQGFQQMAPEVSAEERRSHFAQQQQYGQQYGHPMAGQHPMGGQPMGGQHQQPMGGQQAIGHQPMGGHQQPIGQPMAGQHQQPMGGQQMGGHQQPIGQPMGGQHPMAGQQQPMGGQQHLQQPNPQLHAQQQQQIQHQFQQQQQQALHAAAQQQQYGGQPQQVVHQQPQAPVVQNQQFQPMSQQPPQQGGPPSPQSHSNH</sequence>
<feature type="region of interest" description="Disordered" evidence="17">
    <location>
        <begin position="353"/>
        <end position="373"/>
    </location>
</feature>
<keyword evidence="13" id="KW-0333">Golgi apparatus</keyword>
<keyword evidence="15" id="KW-0472">Membrane</keyword>
<evidence type="ECO:0000256" key="2">
    <source>
        <dbReference type="ARBA" id="ARBA00004496"/>
    </source>
</evidence>
<feature type="region of interest" description="Disordered" evidence="17">
    <location>
        <begin position="401"/>
        <end position="592"/>
    </location>
</feature>
<evidence type="ECO:0000256" key="6">
    <source>
        <dbReference type="ARBA" id="ARBA00022490"/>
    </source>
</evidence>
<keyword evidence="12" id="KW-0106">Calcium</keyword>
<keyword evidence="10 18" id="KW-0732">Signal</keyword>
<dbReference type="InterPro" id="IPR057576">
    <property type="entry name" value="NUCB1_N"/>
</dbReference>
<evidence type="ECO:0000256" key="3">
    <source>
        <dbReference type="ARBA" id="ARBA00004555"/>
    </source>
</evidence>
<dbReference type="PANTHER" id="PTHR19237">
    <property type="entry name" value="NUCLEOBINDIN"/>
    <property type="match status" value="1"/>
</dbReference>
<protein>
    <recommendedName>
        <fullName evidence="19">EF-hand domain-containing protein</fullName>
    </recommendedName>
</protein>
<dbReference type="GO" id="GO:0005793">
    <property type="term" value="C:endoplasmic reticulum-Golgi intermediate compartment"/>
    <property type="evidence" value="ECO:0007669"/>
    <property type="project" value="TreeGrafter"/>
</dbReference>
<evidence type="ECO:0000256" key="14">
    <source>
        <dbReference type="ARBA" id="ARBA00023125"/>
    </source>
</evidence>
<dbReference type="InterPro" id="IPR002048">
    <property type="entry name" value="EF_hand_dom"/>
</dbReference>
<dbReference type="CDD" id="cd00051">
    <property type="entry name" value="EFh"/>
    <property type="match status" value="1"/>
</dbReference>
<dbReference type="PROSITE" id="PS00018">
    <property type="entry name" value="EF_HAND_1"/>
    <property type="match status" value="2"/>
</dbReference>
<gene>
    <name evidence="20" type="ORF">ONB1V03_LOCUS10933</name>
</gene>
<comment type="subcellular location">
    <subcellularLocation>
        <location evidence="2">Cytoplasm</location>
    </subcellularLocation>
    <subcellularLocation>
        <location evidence="3">Golgi apparatus</location>
    </subcellularLocation>
    <subcellularLocation>
        <location evidence="1">Membrane</location>
        <topology evidence="1">Peripheral membrane protein</topology>
    </subcellularLocation>
    <subcellularLocation>
        <location evidence="4">Secreted</location>
    </subcellularLocation>
</comment>
<keyword evidence="11" id="KW-0677">Repeat</keyword>
<keyword evidence="7" id="KW-0964">Secreted</keyword>
<name>A0A7R9M643_9ACAR</name>
<keyword evidence="16" id="KW-0175">Coiled coil</keyword>
<evidence type="ECO:0000256" key="7">
    <source>
        <dbReference type="ARBA" id="ARBA00022525"/>
    </source>
</evidence>
<dbReference type="PROSITE" id="PS50222">
    <property type="entry name" value="EF_HAND_2"/>
    <property type="match status" value="2"/>
</dbReference>
<feature type="signal peptide" evidence="18">
    <location>
        <begin position="1"/>
        <end position="23"/>
    </location>
</feature>
<dbReference type="GO" id="GO:0005794">
    <property type="term" value="C:Golgi apparatus"/>
    <property type="evidence" value="ECO:0007669"/>
    <property type="project" value="UniProtKB-SubCell"/>
</dbReference>
<dbReference type="EMBL" id="CAJPVJ010007763">
    <property type="protein sequence ID" value="CAG2171473.1"/>
    <property type="molecule type" value="Genomic_DNA"/>
</dbReference>
<feature type="compositionally biased region" description="Low complexity" evidence="17">
    <location>
        <begin position="416"/>
        <end position="452"/>
    </location>
</feature>
<feature type="domain" description="EF-hand" evidence="19">
    <location>
        <begin position="297"/>
        <end position="332"/>
    </location>
</feature>
<evidence type="ECO:0000259" key="19">
    <source>
        <dbReference type="PROSITE" id="PS50222"/>
    </source>
</evidence>
<dbReference type="Proteomes" id="UP000728032">
    <property type="component" value="Unassembled WGS sequence"/>
</dbReference>
<evidence type="ECO:0000313" key="20">
    <source>
        <dbReference type="EMBL" id="CAD7654286.1"/>
    </source>
</evidence>
<evidence type="ECO:0000256" key="8">
    <source>
        <dbReference type="ARBA" id="ARBA00022553"/>
    </source>
</evidence>
<dbReference type="InterPro" id="IPR011992">
    <property type="entry name" value="EF-hand-dom_pair"/>
</dbReference>